<name>A0ABN6ZKY5_9CREN</name>
<feature type="transmembrane region" description="Helical" evidence="1">
    <location>
        <begin position="20"/>
        <end position="40"/>
    </location>
</feature>
<keyword evidence="1" id="KW-0472">Membrane</keyword>
<proteinExistence type="predicted"/>
<sequence length="110" mass="12263">MDLGALAASLVELYIENPLFTIAVDAVAAIGVLALSELLLRSLLRDRLRGWMIIAARTVLASVLVLVHEYVKEGYFFKVSDLFVLPPKSHESFLAFLVFLSMVLRRALIM</sequence>
<gene>
    <name evidence="2" type="ORF">PABY_04560</name>
</gene>
<reference evidence="2 3" key="1">
    <citation type="submission" date="2023-09" db="EMBL/GenBank/DDBJ databases">
        <title>Pyrofollis japonicus gen. nov. sp. nov., a novel member of the family Pyrodictiaceae isolated from the Iheya North hydrothermal field.</title>
        <authorList>
            <person name="Miyazaki U."/>
            <person name="Sanari M."/>
            <person name="Tame A."/>
            <person name="Kitajima M."/>
            <person name="Okamoto A."/>
            <person name="Sawayama S."/>
            <person name="Miyazaki J."/>
            <person name="Takai K."/>
            <person name="Nakagawa S."/>
        </authorList>
    </citation>
    <scope>NUCLEOTIDE SEQUENCE [LARGE SCALE GENOMIC DNA]</scope>
    <source>
        <strain evidence="2 3">AV2</strain>
    </source>
</reference>
<evidence type="ECO:0000256" key="1">
    <source>
        <dbReference type="SAM" id="Phobius"/>
    </source>
</evidence>
<evidence type="ECO:0000313" key="3">
    <source>
        <dbReference type="Proteomes" id="UP001341135"/>
    </source>
</evidence>
<keyword evidence="3" id="KW-1185">Reference proteome</keyword>
<protein>
    <submittedName>
        <fullName evidence="2">Uncharacterized protein</fullName>
    </submittedName>
</protein>
<dbReference type="Proteomes" id="UP001341135">
    <property type="component" value="Chromosome"/>
</dbReference>
<organism evidence="2 3">
    <name type="scientific">Pyrodictium abyssi</name>
    <dbReference type="NCBI Taxonomy" id="54256"/>
    <lineage>
        <taxon>Archaea</taxon>
        <taxon>Thermoproteota</taxon>
        <taxon>Thermoprotei</taxon>
        <taxon>Desulfurococcales</taxon>
        <taxon>Pyrodictiaceae</taxon>
        <taxon>Pyrodictium</taxon>
    </lineage>
</organism>
<dbReference type="RefSeq" id="WP_338251509.1">
    <property type="nucleotide sequence ID" value="NZ_AP028907.1"/>
</dbReference>
<dbReference type="EMBL" id="AP028907">
    <property type="protein sequence ID" value="BES80889.1"/>
    <property type="molecule type" value="Genomic_DNA"/>
</dbReference>
<evidence type="ECO:0000313" key="2">
    <source>
        <dbReference type="EMBL" id="BES80889.1"/>
    </source>
</evidence>
<keyword evidence="1" id="KW-1133">Transmembrane helix</keyword>
<keyword evidence="1" id="KW-0812">Transmembrane</keyword>
<dbReference type="GeneID" id="89288491"/>
<feature type="transmembrane region" description="Helical" evidence="1">
    <location>
        <begin position="52"/>
        <end position="71"/>
    </location>
</feature>
<accession>A0ABN6ZKY5</accession>
<feature type="transmembrane region" description="Helical" evidence="1">
    <location>
        <begin position="91"/>
        <end position="108"/>
    </location>
</feature>